<evidence type="ECO:0008006" key="4">
    <source>
        <dbReference type="Google" id="ProtNLM"/>
    </source>
</evidence>
<keyword evidence="1" id="KW-0812">Transmembrane</keyword>
<reference evidence="2" key="1">
    <citation type="submission" date="2022-06" db="EMBL/GenBank/DDBJ databases">
        <authorList>
            <person name="Dietemann V."/>
            <person name="Ory F."/>
            <person name="Dainat B."/>
            <person name="Oberhansli S."/>
        </authorList>
    </citation>
    <scope>NUCLEOTIDE SEQUENCE</scope>
    <source>
        <strain evidence="2">Ena-SAMPLE-TAB-26-04-2022-14:26:32:270-5432</strain>
    </source>
</reference>
<sequence>MMNRMSYFRSSKRRAWKHVLSIGAALVMLVIVLPTLSFKAGWTPAVWFGIVWCAFALLIIAAHMHCLLGVDEETEQELKRIKQEKMRRWEERMSRKIVRMK</sequence>
<accession>A0ABN8UAX8</accession>
<name>A0ABN8UAX8_9BACL</name>
<proteinExistence type="predicted"/>
<dbReference type="RefSeq" id="WP_249724856.1">
    <property type="nucleotide sequence ID" value="NZ_AP031286.1"/>
</dbReference>
<evidence type="ECO:0000313" key="3">
    <source>
        <dbReference type="Proteomes" id="UP001154322"/>
    </source>
</evidence>
<evidence type="ECO:0000256" key="1">
    <source>
        <dbReference type="SAM" id="Phobius"/>
    </source>
</evidence>
<dbReference type="EMBL" id="CALYLO010000006">
    <property type="protein sequence ID" value="CAH8246922.1"/>
    <property type="molecule type" value="Genomic_DNA"/>
</dbReference>
<feature type="transmembrane region" description="Helical" evidence="1">
    <location>
        <begin position="47"/>
        <end position="70"/>
    </location>
</feature>
<gene>
    <name evidence="2" type="ORF">WJ0W_004154</name>
</gene>
<keyword evidence="1" id="KW-1133">Transmembrane helix</keyword>
<protein>
    <recommendedName>
        <fullName evidence="4">2TM domain-containing protein</fullName>
    </recommendedName>
</protein>
<keyword evidence="1" id="KW-0472">Membrane</keyword>
<comment type="caution">
    <text evidence="2">The sequence shown here is derived from an EMBL/GenBank/DDBJ whole genome shotgun (WGS) entry which is preliminary data.</text>
</comment>
<dbReference type="Proteomes" id="UP001154322">
    <property type="component" value="Unassembled WGS sequence"/>
</dbReference>
<keyword evidence="3" id="KW-1185">Reference proteome</keyword>
<evidence type="ECO:0000313" key="2">
    <source>
        <dbReference type="EMBL" id="CAH8246922.1"/>
    </source>
</evidence>
<organism evidence="2 3">
    <name type="scientific">Paenibacillus melissococcoides</name>
    <dbReference type="NCBI Taxonomy" id="2912268"/>
    <lineage>
        <taxon>Bacteria</taxon>
        <taxon>Bacillati</taxon>
        <taxon>Bacillota</taxon>
        <taxon>Bacilli</taxon>
        <taxon>Bacillales</taxon>
        <taxon>Paenibacillaceae</taxon>
        <taxon>Paenibacillus</taxon>
    </lineage>
</organism>